<evidence type="ECO:0000313" key="2">
    <source>
        <dbReference type="EMBL" id="PRQ05457.1"/>
    </source>
</evidence>
<reference evidence="2 3" key="1">
    <citation type="submission" date="2018-03" db="EMBL/GenBank/DDBJ databases">
        <title>Draft Genome Sequences of the Obligatory Marine Myxobacteria Enhygromyxa salina SWB005.</title>
        <authorList>
            <person name="Poehlein A."/>
            <person name="Moghaddam J.A."/>
            <person name="Harms H."/>
            <person name="Alanjari M."/>
            <person name="Koenig G.M."/>
            <person name="Daniel R."/>
            <person name="Schaeberle T.F."/>
        </authorList>
    </citation>
    <scope>NUCLEOTIDE SEQUENCE [LARGE SCALE GENOMIC DNA]</scope>
    <source>
        <strain evidence="2 3">SWB005</strain>
    </source>
</reference>
<name>A0A2S9YK22_9BACT</name>
<dbReference type="InterPro" id="IPR012296">
    <property type="entry name" value="Nuclease_put_TT1808"/>
</dbReference>
<dbReference type="Pfam" id="PF05685">
    <property type="entry name" value="Uma2"/>
    <property type="match status" value="1"/>
</dbReference>
<dbReference type="Gene3D" id="3.90.1570.10">
    <property type="entry name" value="tt1808, chain A"/>
    <property type="match status" value="1"/>
</dbReference>
<organism evidence="2 3">
    <name type="scientific">Enhygromyxa salina</name>
    <dbReference type="NCBI Taxonomy" id="215803"/>
    <lineage>
        <taxon>Bacteria</taxon>
        <taxon>Pseudomonadati</taxon>
        <taxon>Myxococcota</taxon>
        <taxon>Polyangia</taxon>
        <taxon>Nannocystales</taxon>
        <taxon>Nannocystaceae</taxon>
        <taxon>Enhygromyxa</taxon>
    </lineage>
</organism>
<dbReference type="PANTHER" id="PTHR34107">
    <property type="entry name" value="SLL0198 PROTEIN-RELATED"/>
    <property type="match status" value="1"/>
</dbReference>
<dbReference type="Proteomes" id="UP000237968">
    <property type="component" value="Unassembled WGS sequence"/>
</dbReference>
<accession>A0A2S9YK22</accession>
<feature type="domain" description="Putative restriction endonuclease" evidence="1">
    <location>
        <begin position="22"/>
        <end position="172"/>
    </location>
</feature>
<dbReference type="OrthoDB" id="5518193at2"/>
<comment type="caution">
    <text evidence="2">The sequence shown here is derived from an EMBL/GenBank/DDBJ whole genome shotgun (WGS) entry which is preliminary data.</text>
</comment>
<protein>
    <recommendedName>
        <fullName evidence="1">Putative restriction endonuclease domain-containing protein</fullName>
    </recommendedName>
</protein>
<dbReference type="InterPro" id="IPR011335">
    <property type="entry name" value="Restrct_endonuc-II-like"/>
</dbReference>
<dbReference type="EMBL" id="PVNK01000012">
    <property type="protein sequence ID" value="PRQ05457.1"/>
    <property type="molecule type" value="Genomic_DNA"/>
</dbReference>
<keyword evidence="3" id="KW-1185">Reference proteome</keyword>
<gene>
    <name evidence="2" type="ORF">ENSA5_02340</name>
</gene>
<dbReference type="CDD" id="cd06260">
    <property type="entry name" value="DUF820-like"/>
    <property type="match status" value="1"/>
</dbReference>
<evidence type="ECO:0000313" key="3">
    <source>
        <dbReference type="Proteomes" id="UP000237968"/>
    </source>
</evidence>
<dbReference type="PANTHER" id="PTHR34107:SF4">
    <property type="entry name" value="SLL1222 PROTEIN"/>
    <property type="match status" value="1"/>
</dbReference>
<proteinExistence type="predicted"/>
<dbReference type="RefSeq" id="WP_106389712.1">
    <property type="nucleotide sequence ID" value="NZ_PVNK01000012.1"/>
</dbReference>
<dbReference type="AlphaFoldDB" id="A0A2S9YK22"/>
<evidence type="ECO:0000259" key="1">
    <source>
        <dbReference type="Pfam" id="PF05685"/>
    </source>
</evidence>
<dbReference type="InterPro" id="IPR008538">
    <property type="entry name" value="Uma2"/>
</dbReference>
<sequence>MSKKRLRGAAALDAVAQAPPNMVAEVLDGELHTSPRPRIRHARASSVLGVILGGSFDGDSEPGGWILLDEPELHLGEEPDILVPDLAGWRREHMPQLPDHAFLELAPDWACEVLSPSTEGIDRVKKRAIYAREGVTHLWFVAPEAKVLEVFALDAGGYRLLDSWAAQALVYAPPFEALGLSLAELWLS</sequence>
<dbReference type="SUPFAM" id="SSF52980">
    <property type="entry name" value="Restriction endonuclease-like"/>
    <property type="match status" value="1"/>
</dbReference>